<name>A0A561UTA1_9ACTN</name>
<accession>A0A561UTA1</accession>
<dbReference type="PANTHER" id="PTHR19959">
    <property type="entry name" value="KINESIN LIGHT CHAIN"/>
    <property type="match status" value="1"/>
</dbReference>
<evidence type="ECO:0000313" key="4">
    <source>
        <dbReference type="Proteomes" id="UP000318186"/>
    </source>
</evidence>
<proteinExistence type="predicted"/>
<feature type="region of interest" description="Disordered" evidence="1">
    <location>
        <begin position="313"/>
        <end position="372"/>
    </location>
</feature>
<dbReference type="SUPFAM" id="SSF48452">
    <property type="entry name" value="TPR-like"/>
    <property type="match status" value="2"/>
</dbReference>
<dbReference type="InterPro" id="IPR027417">
    <property type="entry name" value="P-loop_NTPase"/>
</dbReference>
<dbReference type="AlphaFoldDB" id="A0A561UTA1"/>
<comment type="caution">
    <text evidence="3">The sequence shown here is derived from an EMBL/GenBank/DDBJ whole genome shotgun (WGS) entry which is preliminary data.</text>
</comment>
<feature type="compositionally biased region" description="Low complexity" evidence="1">
    <location>
        <begin position="318"/>
        <end position="329"/>
    </location>
</feature>
<dbReference type="InterPro" id="IPR011990">
    <property type="entry name" value="TPR-like_helical_dom_sf"/>
</dbReference>
<reference evidence="3 4" key="1">
    <citation type="submission" date="2019-06" db="EMBL/GenBank/DDBJ databases">
        <title>Sequencing the genomes of 1000 actinobacteria strains.</title>
        <authorList>
            <person name="Klenk H.-P."/>
        </authorList>
    </citation>
    <scope>NUCLEOTIDE SEQUENCE [LARGE SCALE GENOMIC DNA]</scope>
    <source>
        <strain evidence="3 4">DSM 42059</strain>
    </source>
</reference>
<feature type="compositionally biased region" description="Basic and acidic residues" evidence="1">
    <location>
        <begin position="10"/>
        <end position="31"/>
    </location>
</feature>
<feature type="region of interest" description="Disordered" evidence="1">
    <location>
        <begin position="1"/>
        <end position="40"/>
    </location>
</feature>
<evidence type="ECO:0000256" key="1">
    <source>
        <dbReference type="SAM" id="MobiDB-lite"/>
    </source>
</evidence>
<dbReference type="Pfam" id="PF13374">
    <property type="entry name" value="TPR_10"/>
    <property type="match status" value="2"/>
</dbReference>
<dbReference type="RefSeq" id="WP_145763084.1">
    <property type="nucleotide sequence ID" value="NZ_VIWW01000001.1"/>
</dbReference>
<protein>
    <submittedName>
        <fullName evidence="3">Tetratricopeptide repeat protein</fullName>
    </submittedName>
</protein>
<dbReference type="SUPFAM" id="SSF52540">
    <property type="entry name" value="P-loop containing nucleoside triphosphate hydrolases"/>
    <property type="match status" value="1"/>
</dbReference>
<gene>
    <name evidence="3" type="ORF">FHX80_111008</name>
</gene>
<dbReference type="Gene3D" id="3.40.50.300">
    <property type="entry name" value="P-loop containing nucleotide triphosphate hydrolases"/>
    <property type="match status" value="1"/>
</dbReference>
<dbReference type="InterPro" id="IPR003593">
    <property type="entry name" value="AAA+_ATPase"/>
</dbReference>
<evidence type="ECO:0000259" key="2">
    <source>
        <dbReference type="SMART" id="SM00382"/>
    </source>
</evidence>
<dbReference type="EMBL" id="VIWW01000001">
    <property type="protein sequence ID" value="TWG02598.1"/>
    <property type="molecule type" value="Genomic_DNA"/>
</dbReference>
<dbReference type="SMART" id="SM00382">
    <property type="entry name" value="AAA"/>
    <property type="match status" value="1"/>
</dbReference>
<feature type="domain" description="AAA+ ATPase" evidence="2">
    <location>
        <begin position="78"/>
        <end position="232"/>
    </location>
</feature>
<dbReference type="Gene3D" id="1.25.40.10">
    <property type="entry name" value="Tetratricopeptide repeat domain"/>
    <property type="match status" value="2"/>
</dbReference>
<dbReference type="PANTHER" id="PTHR19959:SF119">
    <property type="entry name" value="FUNGAL LIPASE-LIKE DOMAIN-CONTAINING PROTEIN"/>
    <property type="match status" value="1"/>
</dbReference>
<sequence>MVPETGVAGDDGREPVGTAPREEHADGRDVPPRTGAPAGPAEHLVLAARGVGYREEGWFFTGRKEVLGRIVAWLEADDPGLFLVTGPPGCGKSAVLGRIATLTDPVQRRETVAHACLREDDPDPGLRPGRSLASVHLRGLSPLRAASELARQLGLPEPRDTDDFRGGLRELSPRPVLVLDGLDEVPAEHLRPMTEELVLPLGRTIPVLLSSRDGAFRGRPAADRHEGETLPDALARLIGAGATAAGLEREPRTREDIGEYVFRRCAAAGVPEEPAREAGDAVATRATAVGGGFMFARLVTGSLRAGAGSLQAGTGPLSAGTGSSRAGTGPLPAGTSSLRAGTGSLPTGAGDAHDGQWPAGPPDSDEGERRAAVPPAREAVEIWRELVARHPAVFQPLLAGALRDLAARLSATGDHEGALAPAREAARLSARLATQHPEAFQPDLARSLTSLADMTAAAGDPAAAVLFAREAVRIQRELAGARPKASLPGLAAMLNNLAMHLDSTGEPGAALLHSEEGTGIYRRLAAEDPGVFLPEFATALNNLGTARASSGDISGAVSAGREAVAIRRTLAARQPAVFRQDLATALTNLAAHLNTAGEPAAGLRASKEGVVLHRELAERQPSLRSALASSLSTLAQNLADTGSRKEAPAPAAESVRLLRRLVDEHGSTHLPDLAHSLQSLSRHLGVNQDDEGAVSAAREAVAAYRTLALENPGAFERALVSALADLARALVRTDDRASAIWQFDEAVAEFAPAHPATARRLGVERSIFLLDCPAPQASIGVRELVSFLDGGSAPEGGADVVTVRARRALRACGDPEAVRAVWEEVTLAPAPAWLALSPQTLTLVSSWMFAPNWPQSRDVWSRNAEVLGSEEAATALEELALLDLRTALRHAALREAVLIHGVTAAYDPPILAEQLAEWVDCGTWAESRAFLQDHPRILQVQPPEATPLAHVAVLDVARTEGLDAAYRLVEDRDALQTYVDRALAAGDGNALMHAAAVEGQVFDDKLSSLTHAQAGMVLSGAVEGVEPNDLATLLPRAREEIRARLLREICALSVQHAHPHGETWIRIVQALSGNGAA</sequence>
<dbReference type="OrthoDB" id="4571976at2"/>
<organism evidence="3 4">
    <name type="scientific">Streptomyces brevispora</name>
    <dbReference type="NCBI Taxonomy" id="887462"/>
    <lineage>
        <taxon>Bacteria</taxon>
        <taxon>Bacillati</taxon>
        <taxon>Actinomycetota</taxon>
        <taxon>Actinomycetes</taxon>
        <taxon>Kitasatosporales</taxon>
        <taxon>Streptomycetaceae</taxon>
        <taxon>Streptomyces</taxon>
    </lineage>
</organism>
<evidence type="ECO:0000313" key="3">
    <source>
        <dbReference type="EMBL" id="TWG02598.1"/>
    </source>
</evidence>
<dbReference type="Proteomes" id="UP000318186">
    <property type="component" value="Unassembled WGS sequence"/>
</dbReference>